<accession>A0A2P8D576</accession>
<protein>
    <submittedName>
        <fullName evidence="2">Uncharacterized protein</fullName>
    </submittedName>
</protein>
<evidence type="ECO:0000313" key="3">
    <source>
        <dbReference type="Proteomes" id="UP000240542"/>
    </source>
</evidence>
<feature type="compositionally biased region" description="Polar residues" evidence="1">
    <location>
        <begin position="26"/>
        <end position="35"/>
    </location>
</feature>
<dbReference type="EMBL" id="PYGA01000018">
    <property type="protein sequence ID" value="PSK92360.1"/>
    <property type="molecule type" value="Genomic_DNA"/>
</dbReference>
<feature type="compositionally biased region" description="Low complexity" evidence="1">
    <location>
        <begin position="36"/>
        <end position="45"/>
    </location>
</feature>
<organism evidence="2 3">
    <name type="scientific">Murinocardiopsis flavida</name>
    <dbReference type="NCBI Taxonomy" id="645275"/>
    <lineage>
        <taxon>Bacteria</taxon>
        <taxon>Bacillati</taxon>
        <taxon>Actinomycetota</taxon>
        <taxon>Actinomycetes</taxon>
        <taxon>Streptosporangiales</taxon>
        <taxon>Nocardiopsidaceae</taxon>
        <taxon>Murinocardiopsis</taxon>
    </lineage>
</organism>
<reference evidence="2 3" key="1">
    <citation type="submission" date="2018-03" db="EMBL/GenBank/DDBJ databases">
        <title>Genomic Encyclopedia of Archaeal and Bacterial Type Strains, Phase II (KMG-II): from individual species to whole genera.</title>
        <authorList>
            <person name="Goeker M."/>
        </authorList>
    </citation>
    <scope>NUCLEOTIDE SEQUENCE [LARGE SCALE GENOMIC DNA]</scope>
    <source>
        <strain evidence="2 3">DSM 45312</strain>
    </source>
</reference>
<dbReference type="AlphaFoldDB" id="A0A2P8D576"/>
<evidence type="ECO:0000256" key="1">
    <source>
        <dbReference type="SAM" id="MobiDB-lite"/>
    </source>
</evidence>
<gene>
    <name evidence="2" type="ORF">CLV63_118121</name>
</gene>
<proteinExistence type="predicted"/>
<dbReference type="Proteomes" id="UP000240542">
    <property type="component" value="Unassembled WGS sequence"/>
</dbReference>
<name>A0A2P8D576_9ACTN</name>
<keyword evidence="3" id="KW-1185">Reference proteome</keyword>
<evidence type="ECO:0000313" key="2">
    <source>
        <dbReference type="EMBL" id="PSK92360.1"/>
    </source>
</evidence>
<comment type="caution">
    <text evidence="2">The sequence shown here is derived from an EMBL/GenBank/DDBJ whole genome shotgun (WGS) entry which is preliminary data.</text>
</comment>
<feature type="region of interest" description="Disordered" evidence="1">
    <location>
        <begin position="22"/>
        <end position="45"/>
    </location>
</feature>
<sequence>MVRIPAAYGLREPVARWMPTVIGEQADQQPKSMSDTSSVSGASTTMSSKLSMDFTSFGAQCPRTGSARGR</sequence>